<dbReference type="AlphaFoldDB" id="A0A5B0MZE6"/>
<proteinExistence type="predicted"/>
<dbReference type="Proteomes" id="UP000325313">
    <property type="component" value="Unassembled WGS sequence"/>
</dbReference>
<accession>A0A5B0MZE6</accession>
<organism evidence="1 2">
    <name type="scientific">Puccinia graminis f. sp. tritici</name>
    <dbReference type="NCBI Taxonomy" id="56615"/>
    <lineage>
        <taxon>Eukaryota</taxon>
        <taxon>Fungi</taxon>
        <taxon>Dikarya</taxon>
        <taxon>Basidiomycota</taxon>
        <taxon>Pucciniomycotina</taxon>
        <taxon>Pucciniomycetes</taxon>
        <taxon>Pucciniales</taxon>
        <taxon>Pucciniaceae</taxon>
        <taxon>Puccinia</taxon>
    </lineage>
</organism>
<evidence type="ECO:0000313" key="1">
    <source>
        <dbReference type="EMBL" id="KAA1082247.1"/>
    </source>
</evidence>
<dbReference type="EMBL" id="VDEP01000439">
    <property type="protein sequence ID" value="KAA1082247.1"/>
    <property type="molecule type" value="Genomic_DNA"/>
</dbReference>
<protein>
    <submittedName>
        <fullName evidence="1">Uncharacterized protein</fullName>
    </submittedName>
</protein>
<name>A0A5B0MZE6_PUCGR</name>
<gene>
    <name evidence="1" type="ORF">PGTUg99_029502</name>
</gene>
<sequence>MSYCCDSRTSGGEKELTRKPLLSRPSITLCCPVRKTQRLFEGTMRPNMIENEAQNAIKRVTYHKEVTRQVRRSKANGVQEL</sequence>
<reference evidence="1 2" key="1">
    <citation type="submission" date="2019-05" db="EMBL/GenBank/DDBJ databases">
        <title>Emergence of the Ug99 lineage of the wheat stem rust pathogen through somatic hybridization.</title>
        <authorList>
            <person name="Li F."/>
            <person name="Upadhyaya N.M."/>
            <person name="Sperschneider J."/>
            <person name="Matny O."/>
            <person name="Nguyen-Phuc H."/>
            <person name="Mago R."/>
            <person name="Raley C."/>
            <person name="Miller M.E."/>
            <person name="Silverstein K.A.T."/>
            <person name="Henningsen E."/>
            <person name="Hirsch C.D."/>
            <person name="Visser B."/>
            <person name="Pretorius Z.A."/>
            <person name="Steffenson B.J."/>
            <person name="Schwessinger B."/>
            <person name="Dodds P.N."/>
            <person name="Figueroa M."/>
        </authorList>
    </citation>
    <scope>NUCLEOTIDE SEQUENCE [LARGE SCALE GENOMIC DNA]</scope>
    <source>
        <strain evidence="1 2">Ug99</strain>
    </source>
</reference>
<comment type="caution">
    <text evidence="1">The sequence shown here is derived from an EMBL/GenBank/DDBJ whole genome shotgun (WGS) entry which is preliminary data.</text>
</comment>
<evidence type="ECO:0000313" key="2">
    <source>
        <dbReference type="Proteomes" id="UP000325313"/>
    </source>
</evidence>